<dbReference type="EMBL" id="CZAI01000002">
    <property type="protein sequence ID" value="CUO83902.1"/>
    <property type="molecule type" value="Genomic_DNA"/>
</dbReference>
<reference evidence="5 6" key="1">
    <citation type="submission" date="2015-09" db="EMBL/GenBank/DDBJ databases">
        <authorList>
            <consortium name="Pathogen Informatics"/>
        </authorList>
    </citation>
    <scope>NUCLEOTIDE SEQUENCE [LARGE SCALE GENOMIC DNA]</scope>
    <source>
        <strain evidence="3 5">2789STDY5834880</strain>
        <strain evidence="4 6">2789STDY5834946</strain>
    </source>
</reference>
<dbReference type="Pfam" id="PF02622">
    <property type="entry name" value="DUF179"/>
    <property type="match status" value="1"/>
</dbReference>
<organism evidence="4 6">
    <name type="scientific">Bacteroides caccae</name>
    <dbReference type="NCBI Taxonomy" id="47678"/>
    <lineage>
        <taxon>Bacteria</taxon>
        <taxon>Pseudomonadati</taxon>
        <taxon>Bacteroidota</taxon>
        <taxon>Bacteroidia</taxon>
        <taxon>Bacteroidales</taxon>
        <taxon>Bacteroidaceae</taxon>
        <taxon>Bacteroides</taxon>
    </lineage>
</organism>
<accession>A0A174X230</accession>
<dbReference type="InterPro" id="IPR003774">
    <property type="entry name" value="AlgH-like"/>
</dbReference>
<dbReference type="AlphaFoldDB" id="A0A174X230"/>
<dbReference type="EMBL" id="CZBL01000020">
    <property type="protein sequence ID" value="CUQ50427.1"/>
    <property type="molecule type" value="Genomic_DNA"/>
</dbReference>
<evidence type="ECO:0000313" key="6">
    <source>
        <dbReference type="Proteomes" id="UP000095725"/>
    </source>
</evidence>
<dbReference type="HAMAP" id="MF_00758">
    <property type="entry name" value="UPF0301"/>
    <property type="match status" value="1"/>
</dbReference>
<dbReference type="Gene3D" id="3.40.1740.10">
    <property type="entry name" value="VC0467-like"/>
    <property type="match status" value="1"/>
</dbReference>
<evidence type="ECO:0000313" key="4">
    <source>
        <dbReference type="EMBL" id="CUQ50427.1"/>
    </source>
</evidence>
<evidence type="ECO:0000313" key="3">
    <source>
        <dbReference type="EMBL" id="CUO83902.1"/>
    </source>
</evidence>
<proteinExistence type="inferred from homology"/>
<dbReference type="GO" id="GO:0005829">
    <property type="term" value="C:cytosol"/>
    <property type="evidence" value="ECO:0007669"/>
    <property type="project" value="TreeGrafter"/>
</dbReference>
<sequence length="207" mass="24026">MLFRFFSYFSGMNIDSDIFKIQSNNVLPSRGKILISEPFLRDVTFGRSVILLIDHTEEGSMGLVINKQLPLLLNDIIMEFKYIDEIPLYKGGPIATDTLFYLHTLADIPGAISICKGLYLNGDFEEIKRYILQGNKISEHIRFFLGYSGWESEQLSNEIRENTWLVSEEKKSYLMKSDTKDMWRKALEKLGSKYETWSRFPQVPTLN</sequence>
<evidence type="ECO:0000313" key="5">
    <source>
        <dbReference type="Proteomes" id="UP000095657"/>
    </source>
</evidence>
<comment type="similarity">
    <text evidence="1 2">Belongs to the UPF0301 (AlgH) family.</text>
</comment>
<dbReference type="Proteomes" id="UP000095657">
    <property type="component" value="Unassembled WGS sequence"/>
</dbReference>
<dbReference type="Proteomes" id="UP000095725">
    <property type="component" value="Unassembled WGS sequence"/>
</dbReference>
<dbReference type="STRING" id="47678.ERS852494_00868"/>
<dbReference type="PANTHER" id="PTHR30327:SF1">
    <property type="entry name" value="UPF0301 PROTEIN YQGE"/>
    <property type="match status" value="1"/>
</dbReference>
<evidence type="ECO:0000256" key="1">
    <source>
        <dbReference type="ARBA" id="ARBA00009600"/>
    </source>
</evidence>
<name>A0A174X230_9BACE</name>
<dbReference type="PANTHER" id="PTHR30327">
    <property type="entry name" value="UNCHARACTERIZED PROTEIN YQGE"/>
    <property type="match status" value="1"/>
</dbReference>
<dbReference type="SUPFAM" id="SSF143456">
    <property type="entry name" value="VC0467-like"/>
    <property type="match status" value="1"/>
</dbReference>
<protein>
    <recommendedName>
        <fullName evidence="2">UPF0301 protein ERS852494_00868</fullName>
    </recommendedName>
</protein>
<gene>
    <name evidence="4" type="primary">yqgE</name>
    <name evidence="3" type="ORF">ERS852494_00868</name>
    <name evidence="4" type="ORF">ERS852558_03931</name>
</gene>
<evidence type="ECO:0000256" key="2">
    <source>
        <dbReference type="HAMAP-Rule" id="MF_00758"/>
    </source>
</evidence>